<keyword evidence="3" id="KW-1185">Reference proteome</keyword>
<comment type="caution">
    <text evidence="2">The sequence shown here is derived from an EMBL/GenBank/DDBJ whole genome shotgun (WGS) entry which is preliminary data.</text>
</comment>
<sequence length="210" mass="23623">MSGSRPPFRIHPPPPTAPKVVQRHGQGHAIPPTRWGAVAAIQPKAWMPPARSAVVQRMDDSYINNKRKKRDFDRSPTGFYSKHIRSDIDYLSEDAVEKVFEVFRNRAIRSNTSTNTIILMSSYNESVFLEQEHNYLGYSSFGDTFESTTQFPAIDISTTGDYRIFSAAKFKYAATYSDDLGIYIITHMSGITSGQVVKSGKFGNSTHIIF</sequence>
<reference evidence="2 3" key="1">
    <citation type="submission" date="2021-04" db="EMBL/GenBank/DDBJ databases">
        <title>Magnetospirillum sulfuroxidans sp. nov., a facultative chemolithoautotrophic sulfur-oxidizing alphaproteobacterium isolated from freshwater sediment and proposals for Paramagetospirillum gen. nov., and Magnetospirillaceae fam. nov.</title>
        <authorList>
            <person name="Koziaeva V."/>
            <person name="Geelhoed J.S."/>
            <person name="Sorokin D.Y."/>
            <person name="Grouzdev D.S."/>
        </authorList>
    </citation>
    <scope>NUCLEOTIDE SEQUENCE [LARGE SCALE GENOMIC DNA]</scope>
    <source>
        <strain evidence="2 3">J10</strain>
    </source>
</reference>
<protein>
    <submittedName>
        <fullName evidence="2">Uncharacterized protein</fullName>
    </submittedName>
</protein>
<evidence type="ECO:0000313" key="3">
    <source>
        <dbReference type="Proteomes" id="UP000680714"/>
    </source>
</evidence>
<dbReference type="Proteomes" id="UP000680714">
    <property type="component" value="Unassembled WGS sequence"/>
</dbReference>
<evidence type="ECO:0000256" key="1">
    <source>
        <dbReference type="SAM" id="MobiDB-lite"/>
    </source>
</evidence>
<proteinExistence type="predicted"/>
<feature type="region of interest" description="Disordered" evidence="1">
    <location>
        <begin position="1"/>
        <end position="29"/>
    </location>
</feature>
<gene>
    <name evidence="2" type="ORF">KEC16_16220</name>
</gene>
<accession>A0ABS5IFS4</accession>
<dbReference type="RefSeq" id="WP_211550843.1">
    <property type="nucleotide sequence ID" value="NZ_JAGTUF010000020.1"/>
</dbReference>
<evidence type="ECO:0000313" key="2">
    <source>
        <dbReference type="EMBL" id="MBR9973270.1"/>
    </source>
</evidence>
<dbReference type="EMBL" id="JAGTUF010000020">
    <property type="protein sequence ID" value="MBR9973270.1"/>
    <property type="molecule type" value="Genomic_DNA"/>
</dbReference>
<organism evidence="2 3">
    <name type="scientific">Magnetospirillum sulfuroxidans</name>
    <dbReference type="NCBI Taxonomy" id="611300"/>
    <lineage>
        <taxon>Bacteria</taxon>
        <taxon>Pseudomonadati</taxon>
        <taxon>Pseudomonadota</taxon>
        <taxon>Alphaproteobacteria</taxon>
        <taxon>Rhodospirillales</taxon>
        <taxon>Rhodospirillaceae</taxon>
        <taxon>Magnetospirillum</taxon>
    </lineage>
</organism>
<name>A0ABS5IFS4_9PROT</name>